<evidence type="ECO:0008006" key="3">
    <source>
        <dbReference type="Google" id="ProtNLM"/>
    </source>
</evidence>
<dbReference type="NCBIfam" id="TIGR03089">
    <property type="entry name" value="TIGR03089 family protein"/>
    <property type="match status" value="1"/>
</dbReference>
<evidence type="ECO:0000313" key="2">
    <source>
        <dbReference type="Proteomes" id="UP000037397"/>
    </source>
</evidence>
<reference evidence="2" key="1">
    <citation type="submission" date="2015-03" db="EMBL/GenBank/DDBJ databases">
        <title>Luteipulveratus halotolerans sp. nov., a novel actinobacterium (Dermacoccaceae) from Sarawak, Malaysia.</title>
        <authorList>
            <person name="Juboi H."/>
            <person name="Basik A."/>
            <person name="Shamsul S.S."/>
            <person name="Arnold P."/>
            <person name="Schmitt E.K."/>
            <person name="Sanglier J.-J."/>
            <person name="Yeo T."/>
        </authorList>
    </citation>
    <scope>NUCLEOTIDE SEQUENCE [LARGE SCALE GENOMIC DNA]</scope>
    <source>
        <strain evidence="2">C296001</strain>
    </source>
</reference>
<comment type="caution">
    <text evidence="1">The sequence shown here is derived from an EMBL/GenBank/DDBJ whole genome shotgun (WGS) entry which is preliminary data.</text>
</comment>
<dbReference type="OrthoDB" id="3396763at2"/>
<keyword evidence="2" id="KW-1185">Reference proteome</keyword>
<dbReference type="SUPFAM" id="SSF56801">
    <property type="entry name" value="Acetyl-CoA synthetase-like"/>
    <property type="match status" value="1"/>
</dbReference>
<dbReference type="InterPro" id="IPR017523">
    <property type="entry name" value="Rv3268"/>
</dbReference>
<evidence type="ECO:0000313" key="1">
    <source>
        <dbReference type="EMBL" id="KNX37768.1"/>
    </source>
</evidence>
<dbReference type="RefSeq" id="WP_050670158.1">
    <property type="nucleotide sequence ID" value="NZ_LAIR01000002.1"/>
</dbReference>
<accession>A0A0L6CJS1</accession>
<gene>
    <name evidence="1" type="ORF">VV01_12395</name>
</gene>
<proteinExistence type="predicted"/>
<dbReference type="Gene3D" id="3.40.50.12780">
    <property type="entry name" value="N-terminal domain of ligase-like"/>
    <property type="match status" value="1"/>
</dbReference>
<dbReference type="AlphaFoldDB" id="A0A0L6CJS1"/>
<organism evidence="1 2">
    <name type="scientific">Luteipulveratus halotolerans</name>
    <dbReference type="NCBI Taxonomy" id="1631356"/>
    <lineage>
        <taxon>Bacteria</taxon>
        <taxon>Bacillati</taxon>
        <taxon>Actinomycetota</taxon>
        <taxon>Actinomycetes</taxon>
        <taxon>Micrococcales</taxon>
        <taxon>Dermacoccaceae</taxon>
        <taxon>Luteipulveratus</taxon>
    </lineage>
</organism>
<sequence>MTPDAVLLRLLRTDPTRPRVTFYDDAPGPTQGERIELSAKVLANWVAKAGNLLQDELDVEPGSTVALRLPGEHWRTLYWALAAWSVGATVVTTDDDADVVVTAEPVDTDGTQVLATLAALARAATVEVPAGAIDEARELATYADQLTPYAEPAGSDVALRTPSGEVSYDDLVVSGTGEAGRRELVTGDVAHVAQAALAAWVDDGSVVLVREADPTRLEDRLTAEGVTVRP</sequence>
<dbReference type="InterPro" id="IPR042099">
    <property type="entry name" value="ANL_N_sf"/>
</dbReference>
<protein>
    <recommendedName>
        <fullName evidence="3">TIGR03089 family protein</fullName>
    </recommendedName>
</protein>
<dbReference type="EMBL" id="LAIR01000002">
    <property type="protein sequence ID" value="KNX37768.1"/>
    <property type="molecule type" value="Genomic_DNA"/>
</dbReference>
<dbReference type="Proteomes" id="UP000037397">
    <property type="component" value="Unassembled WGS sequence"/>
</dbReference>
<dbReference type="STRING" id="1631356.VV01_12395"/>
<name>A0A0L6CJS1_9MICO</name>